<dbReference type="EMBL" id="HF563609">
    <property type="protein sequence ID" value="CDI40573.1"/>
    <property type="molecule type" value="Genomic_DNA"/>
</dbReference>
<evidence type="ECO:0000313" key="2">
    <source>
        <dbReference type="Proteomes" id="UP000010802"/>
    </source>
</evidence>
<organism evidence="1 2">
    <name type="scientific">Tepidanaerobacter acetatoxydans (strain DSM 21804 / JCM 16047 / Re1)</name>
    <dbReference type="NCBI Taxonomy" id="1209989"/>
    <lineage>
        <taxon>Bacteria</taxon>
        <taxon>Bacillati</taxon>
        <taxon>Bacillota</taxon>
        <taxon>Clostridia</taxon>
        <taxon>Thermosediminibacterales</taxon>
        <taxon>Tepidanaerobacteraceae</taxon>
        <taxon>Tepidanaerobacter</taxon>
    </lineage>
</organism>
<dbReference type="AlphaFoldDB" id="U4Q8G3"/>
<dbReference type="HOGENOM" id="CLU_2774526_0_0_9"/>
<evidence type="ECO:0000313" key="1">
    <source>
        <dbReference type="EMBL" id="CDI40573.1"/>
    </source>
</evidence>
<accession>U4Q8G3</accession>
<reference evidence="2" key="1">
    <citation type="journal article" date="2013" name="Genome Announc.">
        <title>First genome sequence of a syntrophic acetate-oxidizing bacterium, Tepidanaerobacter acetatoxydans strain Re1.</title>
        <authorList>
            <person name="Manzoor S."/>
            <person name="Bongcam-Rudloff E."/>
            <person name="Schnurer A."/>
            <person name="Muller B."/>
        </authorList>
    </citation>
    <scope>NUCLEOTIDE SEQUENCE [LARGE SCALE GENOMIC DNA]</scope>
    <source>
        <strain evidence="2">Re1</strain>
    </source>
</reference>
<gene>
    <name evidence="1" type="ordered locus">TEPIRE1_1105</name>
</gene>
<dbReference type="KEGG" id="tae:TepiRe1_1105"/>
<dbReference type="Proteomes" id="UP000010802">
    <property type="component" value="Chromosome"/>
</dbReference>
<name>U4Q8G3_TEPAE</name>
<proteinExistence type="predicted"/>
<keyword evidence="2" id="KW-1185">Reference proteome</keyword>
<protein>
    <submittedName>
        <fullName evidence="1">Uncharacterized protein</fullName>
    </submittedName>
</protein>
<sequence>MKRPFIMLKEYIVFILCNHKKHVILIKQIRSCIFSLNTKILSDIMGMILNKMKLKGVVSFERKGRSCFK</sequence>